<organism evidence="11 12">
    <name type="scientific">Tilletia horrida</name>
    <dbReference type="NCBI Taxonomy" id="155126"/>
    <lineage>
        <taxon>Eukaryota</taxon>
        <taxon>Fungi</taxon>
        <taxon>Dikarya</taxon>
        <taxon>Basidiomycota</taxon>
        <taxon>Ustilaginomycotina</taxon>
        <taxon>Exobasidiomycetes</taxon>
        <taxon>Tilletiales</taxon>
        <taxon>Tilletiaceae</taxon>
        <taxon>Tilletia</taxon>
    </lineage>
</organism>
<evidence type="ECO:0000256" key="7">
    <source>
        <dbReference type="ARBA" id="ARBA00023128"/>
    </source>
</evidence>
<comment type="caution">
    <text evidence="11">The sequence shown here is derived from an EMBL/GenBank/DDBJ whole genome shotgun (WGS) entry which is preliminary data.</text>
</comment>
<evidence type="ECO:0000259" key="9">
    <source>
        <dbReference type="Pfam" id="PF00725"/>
    </source>
</evidence>
<evidence type="ECO:0000256" key="6">
    <source>
        <dbReference type="ARBA" id="ARBA00023027"/>
    </source>
</evidence>
<dbReference type="PROSITE" id="PS00067">
    <property type="entry name" value="3HCDH"/>
    <property type="match status" value="1"/>
</dbReference>
<reference evidence="11" key="1">
    <citation type="journal article" date="2023" name="PhytoFront">
        <title>Draft Genome Resources of Seven Strains of Tilletia horrida, Causal Agent of Kernel Smut of Rice.</title>
        <authorList>
            <person name="Khanal S."/>
            <person name="Antony Babu S."/>
            <person name="Zhou X.G."/>
        </authorList>
    </citation>
    <scope>NUCLEOTIDE SEQUENCE</scope>
    <source>
        <strain evidence="11">TX3</strain>
    </source>
</reference>
<dbReference type="Proteomes" id="UP001176521">
    <property type="component" value="Unassembled WGS sequence"/>
</dbReference>
<dbReference type="AlphaFoldDB" id="A0AAN6JIG0"/>
<evidence type="ECO:0000256" key="2">
    <source>
        <dbReference type="ARBA" id="ARBA00005005"/>
    </source>
</evidence>
<keyword evidence="7" id="KW-0496">Mitochondrion</keyword>
<dbReference type="EMBL" id="JAPDMQ010000385">
    <property type="protein sequence ID" value="KAK0525728.1"/>
    <property type="molecule type" value="Genomic_DNA"/>
</dbReference>
<dbReference type="Pfam" id="PF02737">
    <property type="entry name" value="3HCDH_N"/>
    <property type="match status" value="1"/>
</dbReference>
<comment type="similarity">
    <text evidence="3">Belongs to the 3-hydroxyacyl-CoA dehydrogenase family.</text>
</comment>
<evidence type="ECO:0000256" key="5">
    <source>
        <dbReference type="ARBA" id="ARBA00023002"/>
    </source>
</evidence>
<dbReference type="Gene3D" id="3.40.50.720">
    <property type="entry name" value="NAD(P)-binding Rossmann-like Domain"/>
    <property type="match status" value="1"/>
</dbReference>
<dbReference type="InterPro" id="IPR008927">
    <property type="entry name" value="6-PGluconate_DH-like_C_sf"/>
</dbReference>
<dbReference type="InterPro" id="IPR006176">
    <property type="entry name" value="3-OHacyl-CoA_DH_NAD-bd"/>
</dbReference>
<protein>
    <recommendedName>
        <fullName evidence="4">3-hydroxyacyl-CoA dehydrogenase</fullName>
        <ecNumber evidence="4">1.1.1.35</ecNumber>
    </recommendedName>
</protein>
<dbReference type="GO" id="GO:0005759">
    <property type="term" value="C:mitochondrial matrix"/>
    <property type="evidence" value="ECO:0007669"/>
    <property type="project" value="UniProtKB-SubCell"/>
</dbReference>
<keyword evidence="5" id="KW-0560">Oxidoreductase</keyword>
<gene>
    <name evidence="11" type="ORF">OC842_005416</name>
</gene>
<feature type="domain" description="3-hydroxyacyl-CoA dehydrogenase NAD binding" evidence="10">
    <location>
        <begin position="162"/>
        <end position="345"/>
    </location>
</feature>
<keyword evidence="12" id="KW-1185">Reference proteome</keyword>
<dbReference type="InterPro" id="IPR052242">
    <property type="entry name" value="Mito_3-hydroxyacyl-CoA_DH"/>
</dbReference>
<feature type="domain" description="3-hydroxyacyl-CoA dehydrogenase C-terminal" evidence="9">
    <location>
        <begin position="348"/>
        <end position="450"/>
    </location>
</feature>
<dbReference type="InterPro" id="IPR036291">
    <property type="entry name" value="NAD(P)-bd_dom_sf"/>
</dbReference>
<dbReference type="InterPro" id="IPR006108">
    <property type="entry name" value="3HC_DH_C"/>
</dbReference>
<comment type="catalytic activity">
    <reaction evidence="8">
        <text>a (3S)-3-hydroxyacyl-CoA + NAD(+) = a 3-oxoacyl-CoA + NADH + H(+)</text>
        <dbReference type="Rhea" id="RHEA:22432"/>
        <dbReference type="ChEBI" id="CHEBI:15378"/>
        <dbReference type="ChEBI" id="CHEBI:57318"/>
        <dbReference type="ChEBI" id="CHEBI:57540"/>
        <dbReference type="ChEBI" id="CHEBI:57945"/>
        <dbReference type="ChEBI" id="CHEBI:90726"/>
        <dbReference type="EC" id="1.1.1.35"/>
    </reaction>
</comment>
<dbReference type="GO" id="GO:0003857">
    <property type="term" value="F:(3S)-3-hydroxyacyl-CoA dehydrogenase (NAD+) activity"/>
    <property type="evidence" value="ECO:0007669"/>
    <property type="project" value="UniProtKB-EC"/>
</dbReference>
<name>A0AAN6JIG0_9BASI</name>
<dbReference type="PANTHER" id="PTHR43561">
    <property type="match status" value="1"/>
</dbReference>
<dbReference type="GO" id="GO:0070403">
    <property type="term" value="F:NAD+ binding"/>
    <property type="evidence" value="ECO:0007669"/>
    <property type="project" value="InterPro"/>
</dbReference>
<evidence type="ECO:0000313" key="12">
    <source>
        <dbReference type="Proteomes" id="UP001176521"/>
    </source>
</evidence>
<keyword evidence="6" id="KW-0520">NAD</keyword>
<dbReference type="GO" id="GO:0006635">
    <property type="term" value="P:fatty acid beta-oxidation"/>
    <property type="evidence" value="ECO:0007669"/>
    <property type="project" value="TreeGrafter"/>
</dbReference>
<accession>A0AAN6JIG0</accession>
<sequence>MLPRLCMYFDQGAVLKNLEDGKYSLSSACGQLKLLSPQYKPPLNPSSNSALAGAIVSDLDEFGTATEEISLRSTASSLRRARRRSWNCRERVAQHAAKLPLRIPLRSSFTLDPAAAAAAAAIMVASSSLLVSSRALARAAAVQAAGARAFSTGLAAQKEVKNVTVFGAGLMGAGIAQVLAHKANINVVLADVTDGALANGKKIISTSLSRVFKKSNPNDDPAALSEPILSRITTTTDAGAAVKDADVVIEAIIENVKIKRDLFTFIDSKKKDGAILASNTSSLSITDIAEAVADKSTFAGFHAFNPVPQMKLIEVVRTKQTSDESFDTLIDLAKRMGKVPVACVDSPGFIVNRLLVPYMFEAIRLVERGEATVEDVDTAMKLGAGYPMGPFELSDLVGLDTLSHIARGWREQRVQTGEISAEAVAESALLDKLIKEGKLGRKSGAGFYDYSKK</sequence>
<dbReference type="PANTHER" id="PTHR43561:SF3">
    <property type="entry name" value="HYDROXYACYL-COENZYME A DEHYDROGENASE, MITOCHONDRIAL"/>
    <property type="match status" value="1"/>
</dbReference>
<dbReference type="EC" id="1.1.1.35" evidence="4"/>
<evidence type="ECO:0000259" key="10">
    <source>
        <dbReference type="Pfam" id="PF02737"/>
    </source>
</evidence>
<evidence type="ECO:0000256" key="3">
    <source>
        <dbReference type="ARBA" id="ARBA00009463"/>
    </source>
</evidence>
<dbReference type="Gene3D" id="1.10.1040.10">
    <property type="entry name" value="N-(1-d-carboxylethyl)-l-norvaline Dehydrogenase, domain 2"/>
    <property type="match status" value="1"/>
</dbReference>
<evidence type="ECO:0000256" key="8">
    <source>
        <dbReference type="ARBA" id="ARBA00049556"/>
    </source>
</evidence>
<dbReference type="InterPro" id="IPR013328">
    <property type="entry name" value="6PGD_dom2"/>
</dbReference>
<evidence type="ECO:0000256" key="4">
    <source>
        <dbReference type="ARBA" id="ARBA00013000"/>
    </source>
</evidence>
<dbReference type="SUPFAM" id="SSF51735">
    <property type="entry name" value="NAD(P)-binding Rossmann-fold domains"/>
    <property type="match status" value="1"/>
</dbReference>
<comment type="subcellular location">
    <subcellularLocation>
        <location evidence="1">Mitochondrion matrix</location>
    </subcellularLocation>
</comment>
<dbReference type="Pfam" id="PF00725">
    <property type="entry name" value="3HCDH"/>
    <property type="match status" value="1"/>
</dbReference>
<proteinExistence type="inferred from homology"/>
<dbReference type="FunFam" id="3.40.50.720:FF:000009">
    <property type="entry name" value="Fatty oxidation complex, alpha subunit"/>
    <property type="match status" value="1"/>
</dbReference>
<evidence type="ECO:0000313" key="11">
    <source>
        <dbReference type="EMBL" id="KAK0525728.1"/>
    </source>
</evidence>
<dbReference type="SUPFAM" id="SSF48179">
    <property type="entry name" value="6-phosphogluconate dehydrogenase C-terminal domain-like"/>
    <property type="match status" value="1"/>
</dbReference>
<evidence type="ECO:0000256" key="1">
    <source>
        <dbReference type="ARBA" id="ARBA00004305"/>
    </source>
</evidence>
<dbReference type="InterPro" id="IPR006180">
    <property type="entry name" value="3-OHacyl-CoA_DH_CS"/>
</dbReference>
<comment type="pathway">
    <text evidence="2">Lipid metabolism; fatty acid beta-oxidation.</text>
</comment>